<keyword evidence="3" id="KW-1185">Reference proteome</keyword>
<accession>A0A810KS23</accession>
<protein>
    <submittedName>
        <fullName evidence="2">Uncharacterized protein</fullName>
    </submittedName>
</protein>
<reference evidence="2" key="1">
    <citation type="submission" date="2020-08" db="EMBL/GenBank/DDBJ databases">
        <title>Whole genome shotgun sequence of Actinocatenispora sera NBRC 101916.</title>
        <authorList>
            <person name="Komaki H."/>
            <person name="Tamura T."/>
        </authorList>
    </citation>
    <scope>NUCLEOTIDE SEQUENCE</scope>
    <source>
        <strain evidence="2">NBRC 101916</strain>
    </source>
</reference>
<gene>
    <name evidence="2" type="ORF">Asera_01110</name>
</gene>
<name>A0A810KS23_9ACTN</name>
<feature type="region of interest" description="Disordered" evidence="1">
    <location>
        <begin position="75"/>
        <end position="103"/>
    </location>
</feature>
<sequence length="172" mass="19221">MLIQIVVHDPVQRPQVRRQSQPHRRLGRGELLLRVPDAERRRVPRAPLVRRGEPVHQLAHGGHCLRVGRSRFGRRARPDDRRGMPRIPVLGVEDHTGDRPGRTVGSCQVVPERVPTGADVQLHLDVGVVGCSQLGADRARHLVEQLPARSPPAGPAALFEADPHRRWRRPVG</sequence>
<feature type="compositionally biased region" description="Basic and acidic residues" evidence="1">
    <location>
        <begin position="92"/>
        <end position="101"/>
    </location>
</feature>
<feature type="region of interest" description="Disordered" evidence="1">
    <location>
        <begin position="148"/>
        <end position="172"/>
    </location>
</feature>
<dbReference type="KEGG" id="aser:Asera_01110"/>
<evidence type="ECO:0000313" key="2">
    <source>
        <dbReference type="EMBL" id="BCJ26003.1"/>
    </source>
</evidence>
<dbReference type="EMBL" id="AP023354">
    <property type="protein sequence ID" value="BCJ26003.1"/>
    <property type="molecule type" value="Genomic_DNA"/>
</dbReference>
<proteinExistence type="predicted"/>
<evidence type="ECO:0000313" key="3">
    <source>
        <dbReference type="Proteomes" id="UP000680750"/>
    </source>
</evidence>
<dbReference type="Proteomes" id="UP000680750">
    <property type="component" value="Chromosome"/>
</dbReference>
<dbReference type="AlphaFoldDB" id="A0A810KS23"/>
<organism evidence="2 3">
    <name type="scientific">Actinocatenispora sera</name>
    <dbReference type="NCBI Taxonomy" id="390989"/>
    <lineage>
        <taxon>Bacteria</taxon>
        <taxon>Bacillati</taxon>
        <taxon>Actinomycetota</taxon>
        <taxon>Actinomycetes</taxon>
        <taxon>Micromonosporales</taxon>
        <taxon>Micromonosporaceae</taxon>
        <taxon>Actinocatenispora</taxon>
    </lineage>
</organism>
<evidence type="ECO:0000256" key="1">
    <source>
        <dbReference type="SAM" id="MobiDB-lite"/>
    </source>
</evidence>